<dbReference type="AlphaFoldDB" id="A0A317FKS0"/>
<dbReference type="Pfam" id="PF01850">
    <property type="entry name" value="PIN"/>
    <property type="match status" value="1"/>
</dbReference>
<dbReference type="OrthoDB" id="9798446at2"/>
<dbReference type="InterPro" id="IPR002716">
    <property type="entry name" value="PIN_dom"/>
</dbReference>
<sequence>MSFVLDNSVALAWCFEDEQTPELLALLDRVTEAGAVAPMLWPLEAQNGLLMAERRKRLDAAKREELSRLLRDLPITLDEDTARQAWTDAADLATRFGLSVYDASYLELALRRGLPLATTDRGSRSAAEASGVALLP</sequence>
<dbReference type="InterPro" id="IPR044153">
    <property type="entry name" value="PIN_Pae0151-like"/>
</dbReference>
<reference evidence="4" key="1">
    <citation type="submission" date="2018-05" db="EMBL/GenBank/DDBJ databases">
        <authorList>
            <person name="Du Z."/>
            <person name="Wang X."/>
        </authorList>
    </citation>
    <scope>NUCLEOTIDE SEQUENCE [LARGE SCALE GENOMIC DNA]</scope>
    <source>
        <strain evidence="4">CQN31</strain>
    </source>
</reference>
<evidence type="ECO:0000313" key="4">
    <source>
        <dbReference type="Proteomes" id="UP000245765"/>
    </source>
</evidence>
<dbReference type="Proteomes" id="UP000245765">
    <property type="component" value="Unassembled WGS sequence"/>
</dbReference>
<keyword evidence="4" id="KW-1185">Reference proteome</keyword>
<dbReference type="Gene3D" id="3.40.50.1010">
    <property type="entry name" value="5'-nuclease"/>
    <property type="match status" value="1"/>
</dbReference>
<evidence type="ECO:0000313" key="3">
    <source>
        <dbReference type="EMBL" id="PWS38697.1"/>
    </source>
</evidence>
<dbReference type="SUPFAM" id="SSF88723">
    <property type="entry name" value="PIN domain-like"/>
    <property type="match status" value="1"/>
</dbReference>
<evidence type="ECO:0000259" key="2">
    <source>
        <dbReference type="Pfam" id="PF01850"/>
    </source>
</evidence>
<dbReference type="EMBL" id="QGNA01000001">
    <property type="protein sequence ID" value="PWS38697.1"/>
    <property type="molecule type" value="Genomic_DNA"/>
</dbReference>
<evidence type="ECO:0000256" key="1">
    <source>
        <dbReference type="ARBA" id="ARBA00022842"/>
    </source>
</evidence>
<dbReference type="InterPro" id="IPR029060">
    <property type="entry name" value="PIN-like_dom_sf"/>
</dbReference>
<dbReference type="PANTHER" id="PTHR35901">
    <property type="entry name" value="RIBONUCLEASE VAPC3"/>
    <property type="match status" value="1"/>
</dbReference>
<dbReference type="InterPro" id="IPR051619">
    <property type="entry name" value="TypeII_TA_RNase_PINc/VapC"/>
</dbReference>
<accession>A0A317FKS0</accession>
<protein>
    <recommendedName>
        <fullName evidence="2">PIN domain-containing protein</fullName>
    </recommendedName>
</protein>
<feature type="domain" description="PIN" evidence="2">
    <location>
        <begin position="4"/>
        <end position="126"/>
    </location>
</feature>
<gene>
    <name evidence="3" type="ORF">DFH01_05390</name>
</gene>
<comment type="caution">
    <text evidence="3">The sequence shown here is derived from an EMBL/GenBank/DDBJ whole genome shotgun (WGS) entry which is preliminary data.</text>
</comment>
<dbReference type="RefSeq" id="WP_109869318.1">
    <property type="nucleotide sequence ID" value="NZ_QGNA01000001.1"/>
</dbReference>
<proteinExistence type="predicted"/>
<dbReference type="PANTHER" id="PTHR35901:SF1">
    <property type="entry name" value="EXONUCLEASE VAPC9"/>
    <property type="match status" value="1"/>
</dbReference>
<dbReference type="CDD" id="cd09873">
    <property type="entry name" value="PIN_Pae0151-like"/>
    <property type="match status" value="1"/>
</dbReference>
<organism evidence="3 4">
    <name type="scientific">Falsiroseomonas bella</name>
    <dbReference type="NCBI Taxonomy" id="2184016"/>
    <lineage>
        <taxon>Bacteria</taxon>
        <taxon>Pseudomonadati</taxon>
        <taxon>Pseudomonadota</taxon>
        <taxon>Alphaproteobacteria</taxon>
        <taxon>Acetobacterales</taxon>
        <taxon>Roseomonadaceae</taxon>
        <taxon>Falsiroseomonas</taxon>
    </lineage>
</organism>
<keyword evidence="1" id="KW-0460">Magnesium</keyword>
<name>A0A317FKS0_9PROT</name>